<evidence type="ECO:0000256" key="1">
    <source>
        <dbReference type="SAM" id="Phobius"/>
    </source>
</evidence>
<protein>
    <submittedName>
        <fullName evidence="2">Uncharacterized protein</fullName>
    </submittedName>
</protein>
<feature type="transmembrane region" description="Helical" evidence="1">
    <location>
        <begin position="33"/>
        <end position="54"/>
    </location>
</feature>
<proteinExistence type="predicted"/>
<keyword evidence="1" id="KW-0472">Membrane</keyword>
<dbReference type="Proteomes" id="UP000028500">
    <property type="component" value="Unassembled WGS sequence"/>
</dbReference>
<organism evidence="2 3">
    <name type="scientific">Xenorhabdus bovienii str. kraussei Quebec</name>
    <dbReference type="NCBI Taxonomy" id="1398203"/>
    <lineage>
        <taxon>Bacteria</taxon>
        <taxon>Pseudomonadati</taxon>
        <taxon>Pseudomonadota</taxon>
        <taxon>Gammaproteobacteria</taxon>
        <taxon>Enterobacterales</taxon>
        <taxon>Morganellaceae</taxon>
        <taxon>Xenorhabdus</taxon>
    </lineage>
</organism>
<evidence type="ECO:0000313" key="2">
    <source>
        <dbReference type="EMBL" id="CDH20161.1"/>
    </source>
</evidence>
<keyword evidence="1" id="KW-1133">Transmembrane helix</keyword>
<sequence>MGEVYNGFIFSQIIVYFCYERKLTIYSLRPVSLLLYVVFYWSFLSVFNDLITIFSHAKGD</sequence>
<comment type="caution">
    <text evidence="2">The sequence shown here is derived from an EMBL/GenBank/DDBJ whole genome shotgun (WGS) entry which is preliminary data.</text>
</comment>
<dbReference type="AlphaFoldDB" id="A0A077PHL0"/>
<dbReference type="HOGENOM" id="CLU_2940840_0_0_6"/>
<accession>A0A077PHL0</accession>
<reference evidence="2" key="1">
    <citation type="submission" date="2013-07" db="EMBL/GenBank/DDBJ databases">
        <title>Sub-species coevolution in mutualistic symbiosis.</title>
        <authorList>
            <person name="Murfin K."/>
            <person name="Klassen J."/>
            <person name="Lee M."/>
            <person name="Forst S."/>
            <person name="Stock P."/>
            <person name="Goodrich-Blair H."/>
        </authorList>
    </citation>
    <scope>NUCLEOTIDE SEQUENCE [LARGE SCALE GENOMIC DNA]</scope>
    <source>
        <strain evidence="2">Kraussei Quebec</strain>
    </source>
</reference>
<keyword evidence="3" id="KW-1185">Reference proteome</keyword>
<keyword evidence="1" id="KW-0812">Transmembrane</keyword>
<name>A0A077PHL0_XENBV</name>
<gene>
    <name evidence="2" type="ORF">XBKQ1_2480034</name>
</gene>
<evidence type="ECO:0000313" key="3">
    <source>
        <dbReference type="Proteomes" id="UP000028500"/>
    </source>
</evidence>
<dbReference type="EMBL" id="CBSY010000166">
    <property type="protein sequence ID" value="CDH20161.1"/>
    <property type="molecule type" value="Genomic_DNA"/>
</dbReference>